<evidence type="ECO:0000313" key="3">
    <source>
        <dbReference type="Proteomes" id="UP000770717"/>
    </source>
</evidence>
<gene>
    <name evidence="2" type="ORF">GDO78_005470</name>
</gene>
<dbReference type="PROSITE" id="PS51257">
    <property type="entry name" value="PROKAR_LIPOPROTEIN"/>
    <property type="match status" value="1"/>
</dbReference>
<feature type="signal peptide" evidence="1">
    <location>
        <begin position="1"/>
        <end position="30"/>
    </location>
</feature>
<protein>
    <submittedName>
        <fullName evidence="2">Uncharacterized protein</fullName>
    </submittedName>
</protein>
<accession>A0A8J6FL20</accession>
<organism evidence="2 3">
    <name type="scientific">Eleutherodactylus coqui</name>
    <name type="common">Puerto Rican coqui</name>
    <dbReference type="NCBI Taxonomy" id="57060"/>
    <lineage>
        <taxon>Eukaryota</taxon>
        <taxon>Metazoa</taxon>
        <taxon>Chordata</taxon>
        <taxon>Craniata</taxon>
        <taxon>Vertebrata</taxon>
        <taxon>Euteleostomi</taxon>
        <taxon>Amphibia</taxon>
        <taxon>Batrachia</taxon>
        <taxon>Anura</taxon>
        <taxon>Neobatrachia</taxon>
        <taxon>Hyloidea</taxon>
        <taxon>Eleutherodactylidae</taxon>
        <taxon>Eleutherodactylinae</taxon>
        <taxon>Eleutherodactylus</taxon>
        <taxon>Eleutherodactylus</taxon>
    </lineage>
</organism>
<dbReference type="Proteomes" id="UP000770717">
    <property type="component" value="Unassembled WGS sequence"/>
</dbReference>
<keyword evidence="3" id="KW-1185">Reference proteome</keyword>
<name>A0A8J6FL20_ELECQ</name>
<dbReference type="EMBL" id="WNTK01000002">
    <property type="protein sequence ID" value="KAG9489504.1"/>
    <property type="molecule type" value="Genomic_DNA"/>
</dbReference>
<reference evidence="2" key="1">
    <citation type="thesis" date="2020" institute="ProQuest LLC" country="789 East Eisenhower Parkway, Ann Arbor, MI, USA">
        <title>Comparative Genomics and Chromosome Evolution.</title>
        <authorList>
            <person name="Mudd A.B."/>
        </authorList>
    </citation>
    <scope>NUCLEOTIDE SEQUENCE</scope>
    <source>
        <strain evidence="2">HN-11 Male</strain>
        <tissue evidence="2">Kidney and liver</tissue>
    </source>
</reference>
<dbReference type="AlphaFoldDB" id="A0A8J6FL20"/>
<proteinExistence type="predicted"/>
<keyword evidence="1" id="KW-0732">Signal</keyword>
<sequence length="66" mass="7234">MAERLKDFAMYLHKLLMALMAITTLSSSFACKGPLGVVCRAQLVFKHTPSCANSCQNIPLFSSQLV</sequence>
<evidence type="ECO:0000313" key="2">
    <source>
        <dbReference type="EMBL" id="KAG9489504.1"/>
    </source>
</evidence>
<evidence type="ECO:0000256" key="1">
    <source>
        <dbReference type="SAM" id="SignalP"/>
    </source>
</evidence>
<feature type="chain" id="PRO_5035288895" evidence="1">
    <location>
        <begin position="31"/>
        <end position="66"/>
    </location>
</feature>
<comment type="caution">
    <text evidence="2">The sequence shown here is derived from an EMBL/GenBank/DDBJ whole genome shotgun (WGS) entry which is preliminary data.</text>
</comment>